<dbReference type="InterPro" id="IPR019673">
    <property type="entry name" value="Spore_germination_GerPC"/>
</dbReference>
<accession>A0ABN8GEC8</accession>
<keyword evidence="3" id="KW-1185">Reference proteome</keyword>
<name>A0ABN8GEC8_9BACL</name>
<dbReference type="EMBL" id="CAKMMF010000013">
    <property type="protein sequence ID" value="CAH1206962.1"/>
    <property type="molecule type" value="Genomic_DNA"/>
</dbReference>
<evidence type="ECO:0000313" key="3">
    <source>
        <dbReference type="Proteomes" id="UP000838686"/>
    </source>
</evidence>
<evidence type="ECO:0000256" key="1">
    <source>
        <dbReference type="SAM" id="Coils"/>
    </source>
</evidence>
<dbReference type="Proteomes" id="UP000838686">
    <property type="component" value="Unassembled WGS sequence"/>
</dbReference>
<comment type="caution">
    <text evidence="2">The sequence shown here is derived from an EMBL/GenBank/DDBJ whole genome shotgun (WGS) entry which is preliminary data.</text>
</comment>
<protein>
    <submittedName>
        <fullName evidence="2">Spore germination protein GerPC</fullName>
    </submittedName>
</protein>
<dbReference type="Pfam" id="PF10737">
    <property type="entry name" value="GerPC"/>
    <property type="match status" value="1"/>
</dbReference>
<organism evidence="2 3">
    <name type="scientific">Paenibacillus plantiphilus</name>
    <dbReference type="NCBI Taxonomy" id="2905650"/>
    <lineage>
        <taxon>Bacteria</taxon>
        <taxon>Bacillati</taxon>
        <taxon>Bacillota</taxon>
        <taxon>Bacilli</taxon>
        <taxon>Bacillales</taxon>
        <taxon>Paenibacillaceae</taxon>
        <taxon>Paenibacillus</taxon>
    </lineage>
</organism>
<reference evidence="2" key="1">
    <citation type="submission" date="2022-01" db="EMBL/GenBank/DDBJ databases">
        <authorList>
            <person name="Criscuolo A."/>
        </authorList>
    </citation>
    <scope>NUCLEOTIDE SEQUENCE</scope>
    <source>
        <strain evidence="2">CIP111893</strain>
    </source>
</reference>
<evidence type="ECO:0000313" key="2">
    <source>
        <dbReference type="EMBL" id="CAH1206962.1"/>
    </source>
</evidence>
<keyword evidence="1" id="KW-0175">Coiled coil</keyword>
<feature type="coiled-coil region" evidence="1">
    <location>
        <begin position="22"/>
        <end position="56"/>
    </location>
</feature>
<dbReference type="RefSeq" id="WP_236342974.1">
    <property type="nucleotide sequence ID" value="NZ_CAKMMF010000013.1"/>
</dbReference>
<proteinExistence type="predicted"/>
<gene>
    <name evidence="2" type="primary">gerPC</name>
    <name evidence="2" type="ORF">PAECIP111893_02661</name>
</gene>
<sequence length="262" mass="29049">MQPTNGPSYSPWEMWTAMSRQLQQLAGTVAQQQAALQKLNNEMTVLMERVTSAESKPMYNVERLEYHFDQLKVEKLDGTLNIGMTPPTDEQFKEIGQVVIPNGSSPLHHGMMKQSEVKGLTDLNEPANASAPFLGMNPSNDLNGAMTQPPYPEIRRDVDLYLTTVAPQKLAQLEAECGLSLDPYHRNLILGDIRRQIDSRINYYMQTAAKSNQAPVEGSNESMLAQVHANVTAKTTRDIDAALQSYITRLKTANNQQGGVSS</sequence>